<gene>
    <name evidence="2" type="ORF">ANANG_G00292990</name>
</gene>
<feature type="compositionally biased region" description="Polar residues" evidence="1">
    <location>
        <begin position="85"/>
        <end position="97"/>
    </location>
</feature>
<reference evidence="2" key="1">
    <citation type="submission" date="2021-01" db="EMBL/GenBank/DDBJ databases">
        <title>A chromosome-scale assembly of European eel, Anguilla anguilla.</title>
        <authorList>
            <person name="Henkel C."/>
            <person name="Jong-Raadsen S.A."/>
            <person name="Dufour S."/>
            <person name="Weltzien F.-A."/>
            <person name="Palstra A.P."/>
            <person name="Pelster B."/>
            <person name="Spaink H.P."/>
            <person name="Van Den Thillart G.E."/>
            <person name="Jansen H."/>
            <person name="Zahm M."/>
            <person name="Klopp C."/>
            <person name="Cedric C."/>
            <person name="Louis A."/>
            <person name="Berthelot C."/>
            <person name="Parey E."/>
            <person name="Roest Crollius H."/>
            <person name="Montfort J."/>
            <person name="Robinson-Rechavi M."/>
            <person name="Bucao C."/>
            <person name="Bouchez O."/>
            <person name="Gislard M."/>
            <person name="Lluch J."/>
            <person name="Milhes M."/>
            <person name="Lampietro C."/>
            <person name="Lopez Roques C."/>
            <person name="Donnadieu C."/>
            <person name="Braasch I."/>
            <person name="Desvignes T."/>
            <person name="Postlethwait J."/>
            <person name="Bobe J."/>
            <person name="Guiguen Y."/>
            <person name="Dirks R."/>
        </authorList>
    </citation>
    <scope>NUCLEOTIDE SEQUENCE</scope>
    <source>
        <strain evidence="2">Tag_6206</strain>
        <tissue evidence="2">Liver</tissue>
    </source>
</reference>
<evidence type="ECO:0000256" key="1">
    <source>
        <dbReference type="SAM" id="MobiDB-lite"/>
    </source>
</evidence>
<feature type="compositionally biased region" description="Low complexity" evidence="1">
    <location>
        <begin position="214"/>
        <end position="231"/>
    </location>
</feature>
<feature type="region of interest" description="Disordered" evidence="1">
    <location>
        <begin position="70"/>
        <end position="161"/>
    </location>
</feature>
<proteinExistence type="predicted"/>
<keyword evidence="3" id="KW-1185">Reference proteome</keyword>
<feature type="compositionally biased region" description="Basic residues" evidence="1">
    <location>
        <begin position="267"/>
        <end position="280"/>
    </location>
</feature>
<sequence>MPVALQDRGGPVDLGSLFELENDLPDELIPNGGDLGLGSMPSNGGGGVGLDGMVPDAATKHKQLSELLRAGSSPNLGPLGKSPLGQGSPTHPSQAQKQAGGHGPGHGPGHGFGQPHVLLGQGPQPQQGQAMNGTLGPGGAPGPAPMQYQGQGPAAGGGAAGSALAETLTGAPQMGAHGAMNAQQGGNMNKMGLSGPTVRLGSSTARARGSCWGRGSTPSSRTRQPSPTASPFPTDLKGATSVPNLSQIQQQPQQHQVPSVGVVPGRACRRAPRPTRRSAS</sequence>
<feature type="compositionally biased region" description="Gly residues" evidence="1">
    <location>
        <begin position="100"/>
        <end position="112"/>
    </location>
</feature>
<comment type="caution">
    <text evidence="2">The sequence shown here is derived from an EMBL/GenBank/DDBJ whole genome shotgun (WGS) entry which is preliminary data.</text>
</comment>
<feature type="compositionally biased region" description="Low complexity" evidence="1">
    <location>
        <begin position="242"/>
        <end position="266"/>
    </location>
</feature>
<evidence type="ECO:0000313" key="2">
    <source>
        <dbReference type="EMBL" id="KAG5832616.1"/>
    </source>
</evidence>
<feature type="compositionally biased region" description="Low complexity" evidence="1">
    <location>
        <begin position="113"/>
        <end position="129"/>
    </location>
</feature>
<dbReference type="AlphaFoldDB" id="A0A9D3RJ81"/>
<accession>A0A9D3RJ81</accession>
<dbReference type="Proteomes" id="UP001044222">
    <property type="component" value="Chromosome 17"/>
</dbReference>
<feature type="region of interest" description="Disordered" evidence="1">
    <location>
        <begin position="29"/>
        <end position="54"/>
    </location>
</feature>
<name>A0A9D3RJ81_ANGAN</name>
<feature type="region of interest" description="Disordered" evidence="1">
    <location>
        <begin position="174"/>
        <end position="280"/>
    </location>
</feature>
<protein>
    <submittedName>
        <fullName evidence="2">Uncharacterized protein</fullName>
    </submittedName>
</protein>
<organism evidence="2 3">
    <name type="scientific">Anguilla anguilla</name>
    <name type="common">European freshwater eel</name>
    <name type="synonym">Muraena anguilla</name>
    <dbReference type="NCBI Taxonomy" id="7936"/>
    <lineage>
        <taxon>Eukaryota</taxon>
        <taxon>Metazoa</taxon>
        <taxon>Chordata</taxon>
        <taxon>Craniata</taxon>
        <taxon>Vertebrata</taxon>
        <taxon>Euteleostomi</taxon>
        <taxon>Actinopterygii</taxon>
        <taxon>Neopterygii</taxon>
        <taxon>Teleostei</taxon>
        <taxon>Anguilliformes</taxon>
        <taxon>Anguillidae</taxon>
        <taxon>Anguilla</taxon>
    </lineage>
</organism>
<dbReference type="EMBL" id="JAFIRN010000017">
    <property type="protein sequence ID" value="KAG5832616.1"/>
    <property type="molecule type" value="Genomic_DNA"/>
</dbReference>
<evidence type="ECO:0000313" key="3">
    <source>
        <dbReference type="Proteomes" id="UP001044222"/>
    </source>
</evidence>